<gene>
    <name evidence="6" type="ORF">COLO4_30117</name>
</gene>
<feature type="binding site" evidence="5">
    <location>
        <position position="191"/>
    </location>
    <ligand>
        <name>Fe cation</name>
        <dbReference type="ChEBI" id="CHEBI:24875"/>
        <note>catalytic</note>
    </ligand>
</feature>
<evidence type="ECO:0000313" key="7">
    <source>
        <dbReference type="Proteomes" id="UP000187203"/>
    </source>
</evidence>
<evidence type="ECO:0000256" key="3">
    <source>
        <dbReference type="ARBA" id="ARBA00022964"/>
    </source>
</evidence>
<sequence length="340" mass="37990">MSPPLSFSAFFSTLASLPHLLHDILDPPLHPWADPTHVYAGNMAPVGEMEPIDCPIIEGKLPVSLKGVYIRNASAPKILTGHFNLMNGFGVANTGLAFFASKLFALCDSDLPYEINLTKVGDIETLGRWEFEKKFMSNMNAHPKVDLDTKETFAFSWSLTFPYLTLLRFDENGVKQNEVPISSIKQPCFIHDFAITKRFAVFHETQLVYSLGKVVTGSGSLVEYEPNKVPRIGILPKYAMDDSELKWFPVPGFNTIHVLNAWESEDDENEIVFVAPNILSVDNIFNLKIYASLGKVKINIKTGDVSREKISPRNLEFGSINPSHVGRQTRARGCEKSLWA</sequence>
<feature type="binding site" evidence="5">
    <location>
        <position position="257"/>
    </location>
    <ligand>
        <name>Fe cation</name>
        <dbReference type="ChEBI" id="CHEBI:24875"/>
        <note>catalytic</note>
    </ligand>
</feature>
<evidence type="ECO:0000256" key="4">
    <source>
        <dbReference type="ARBA" id="ARBA00023004"/>
    </source>
</evidence>
<keyword evidence="7" id="KW-1185">Reference proteome</keyword>
<keyword evidence="3" id="KW-0560">Oxidoreductase</keyword>
<feature type="binding site" evidence="5">
    <location>
        <position position="142"/>
    </location>
    <ligand>
        <name>Fe cation</name>
        <dbReference type="ChEBI" id="CHEBI:24875"/>
        <note>catalytic</note>
    </ligand>
</feature>
<keyword evidence="3" id="KW-0223">Dioxygenase</keyword>
<organism evidence="6 7">
    <name type="scientific">Corchorus olitorius</name>
    <dbReference type="NCBI Taxonomy" id="93759"/>
    <lineage>
        <taxon>Eukaryota</taxon>
        <taxon>Viridiplantae</taxon>
        <taxon>Streptophyta</taxon>
        <taxon>Embryophyta</taxon>
        <taxon>Tracheophyta</taxon>
        <taxon>Spermatophyta</taxon>
        <taxon>Magnoliopsida</taxon>
        <taxon>eudicotyledons</taxon>
        <taxon>Gunneridae</taxon>
        <taxon>Pentapetalae</taxon>
        <taxon>rosids</taxon>
        <taxon>malvids</taxon>
        <taxon>Malvales</taxon>
        <taxon>Malvaceae</taxon>
        <taxon>Grewioideae</taxon>
        <taxon>Apeibeae</taxon>
        <taxon>Corchorus</taxon>
    </lineage>
</organism>
<proteinExistence type="inferred from homology"/>
<keyword evidence="4 5" id="KW-0408">Iron</keyword>
<dbReference type="PANTHER" id="PTHR10543:SF58">
    <property type="entry name" value="CAROTENOID CLEAVAGE DIOXYGENASE 4, CHLOROPLASTIC-RELATED"/>
    <property type="match status" value="1"/>
</dbReference>
<comment type="caution">
    <text evidence="6">The sequence shown here is derived from an EMBL/GenBank/DDBJ whole genome shotgun (WGS) entry which is preliminary data.</text>
</comment>
<accession>A0A1R3HAZ5</accession>
<dbReference type="GO" id="GO:0046872">
    <property type="term" value="F:metal ion binding"/>
    <property type="evidence" value="ECO:0007669"/>
    <property type="project" value="UniProtKB-KW"/>
</dbReference>
<reference evidence="7" key="1">
    <citation type="submission" date="2013-09" db="EMBL/GenBank/DDBJ databases">
        <title>Corchorus olitorius genome sequencing.</title>
        <authorList>
            <person name="Alam M."/>
            <person name="Haque M.S."/>
            <person name="Islam M.S."/>
            <person name="Emdad E.M."/>
            <person name="Islam M.M."/>
            <person name="Ahmed B."/>
            <person name="Halim A."/>
            <person name="Hossen Q.M.M."/>
            <person name="Hossain M.Z."/>
            <person name="Ahmed R."/>
            <person name="Khan M.M."/>
            <person name="Islam R."/>
            <person name="Rashid M.M."/>
            <person name="Khan S.A."/>
            <person name="Rahman M.S."/>
            <person name="Alam M."/>
            <person name="Yahiya A.S."/>
            <person name="Khan M.S."/>
            <person name="Azam M.S."/>
            <person name="Haque T."/>
            <person name="Lashkar M.Z.H."/>
            <person name="Akhand A.I."/>
            <person name="Morshed G."/>
            <person name="Roy S."/>
            <person name="Uddin K.S."/>
            <person name="Rabeya T."/>
            <person name="Hossain A.S."/>
            <person name="Chowdhury A."/>
            <person name="Snigdha A.R."/>
            <person name="Mortoza M.S."/>
            <person name="Matin S.A."/>
            <person name="Hoque S.M.E."/>
            <person name="Islam M.K."/>
            <person name="Roy D.K."/>
            <person name="Haider R."/>
            <person name="Moosa M.M."/>
            <person name="Elias S.M."/>
            <person name="Hasan A.M."/>
            <person name="Jahan S."/>
            <person name="Shafiuddin M."/>
            <person name="Mahmood N."/>
            <person name="Shommy N.S."/>
        </authorList>
    </citation>
    <scope>NUCLEOTIDE SEQUENCE [LARGE SCALE GENOMIC DNA]</scope>
    <source>
        <strain evidence="7">cv. O-4</strain>
    </source>
</reference>
<dbReference type="GO" id="GO:0016121">
    <property type="term" value="P:carotene catabolic process"/>
    <property type="evidence" value="ECO:0007669"/>
    <property type="project" value="TreeGrafter"/>
</dbReference>
<dbReference type="OrthoDB" id="1069523at2759"/>
<comment type="cofactor">
    <cofactor evidence="5">
        <name>Fe(2+)</name>
        <dbReference type="ChEBI" id="CHEBI:29033"/>
    </cofactor>
    <text evidence="5">Binds 1 Fe(2+) ion per subunit.</text>
</comment>
<dbReference type="AlphaFoldDB" id="A0A1R3HAZ5"/>
<dbReference type="GO" id="GO:0009570">
    <property type="term" value="C:chloroplast stroma"/>
    <property type="evidence" value="ECO:0007669"/>
    <property type="project" value="TreeGrafter"/>
</dbReference>
<dbReference type="Pfam" id="PF03055">
    <property type="entry name" value="RPE65"/>
    <property type="match status" value="1"/>
</dbReference>
<evidence type="ECO:0000256" key="1">
    <source>
        <dbReference type="ARBA" id="ARBA00006787"/>
    </source>
</evidence>
<dbReference type="Proteomes" id="UP000187203">
    <property type="component" value="Unassembled WGS sequence"/>
</dbReference>
<dbReference type="EMBL" id="AWUE01020600">
    <property type="protein sequence ID" value="OMO67505.1"/>
    <property type="molecule type" value="Genomic_DNA"/>
</dbReference>
<evidence type="ECO:0000256" key="2">
    <source>
        <dbReference type="ARBA" id="ARBA00022723"/>
    </source>
</evidence>
<dbReference type="PANTHER" id="PTHR10543">
    <property type="entry name" value="BETA-CAROTENE DIOXYGENASE"/>
    <property type="match status" value="1"/>
</dbReference>
<comment type="similarity">
    <text evidence="1">Belongs to the carotenoid oxygenase family.</text>
</comment>
<protein>
    <submittedName>
        <fullName evidence="6">Carotenoid oxygenase</fullName>
    </submittedName>
</protein>
<dbReference type="InterPro" id="IPR004294">
    <property type="entry name" value="Carotenoid_Oase"/>
</dbReference>
<dbReference type="STRING" id="93759.A0A1R3HAZ5"/>
<keyword evidence="2 5" id="KW-0479">Metal-binding</keyword>
<evidence type="ECO:0000313" key="6">
    <source>
        <dbReference type="EMBL" id="OMO67505.1"/>
    </source>
</evidence>
<name>A0A1R3HAZ5_9ROSI</name>
<dbReference type="GO" id="GO:0010436">
    <property type="term" value="F:carotenoid dioxygenase activity"/>
    <property type="evidence" value="ECO:0007669"/>
    <property type="project" value="TreeGrafter"/>
</dbReference>
<evidence type="ECO:0000256" key="5">
    <source>
        <dbReference type="PIRSR" id="PIRSR604294-1"/>
    </source>
</evidence>